<protein>
    <submittedName>
        <fullName evidence="2">Uncharacterized protein</fullName>
    </submittedName>
</protein>
<sequence length="436" mass="49375">MGLRPATDIMKVTLGLGGNYLLCSSCRKEASKLVKEQTNTSDDPNVDASDHEDDSSDNNENNDGADSDSNTTATDLPCKSSFFNNKYRKAQKHYSDCLDMIICETPSVQCYLGGCNNCPGVDELSNILLTCFENQEIENITYKYWISKPISSLETFIKPTEEFVENFCSELKVLLPHSFVAKEQAKFLKTLKETLKPNEFVIICDFAENYAFVVQNAASGFHWNNNQATVFPVVIYYKVNDELEHKSLVIISDCNNHDAVAVHVFIKLITDYVKSLPERCKKIYYFSDGAPQQSKNFKKFVNLYYHEDDFYIPAEWHFSATAHGKGPCDGIGGIIKRHAARASLQLAVDKQITTPIEFFEWASNPNNLPNIIVKFSPEEDYNTALTDFNDRFLKTKPIEKTVGQNFSSESMILNKKNPFLNFKVLNKEKIFSGPSE</sequence>
<dbReference type="EMBL" id="OV121134">
    <property type="protein sequence ID" value="CAH0552458.1"/>
    <property type="molecule type" value="Genomic_DNA"/>
</dbReference>
<evidence type="ECO:0000256" key="1">
    <source>
        <dbReference type="SAM" id="MobiDB-lite"/>
    </source>
</evidence>
<feature type="compositionally biased region" description="Low complexity" evidence="1">
    <location>
        <begin position="58"/>
        <end position="70"/>
    </location>
</feature>
<gene>
    <name evidence="2" type="ORF">MELIAE_LOCUS4671</name>
</gene>
<dbReference type="Proteomes" id="UP001154078">
    <property type="component" value="Chromosome 3"/>
</dbReference>
<name>A0A9P0FGI1_BRAAE</name>
<reference evidence="2" key="1">
    <citation type="submission" date="2021-12" db="EMBL/GenBank/DDBJ databases">
        <authorList>
            <person name="King R."/>
        </authorList>
    </citation>
    <scope>NUCLEOTIDE SEQUENCE</scope>
</reference>
<dbReference type="PANTHER" id="PTHR46601">
    <property type="entry name" value="ULP_PROTEASE DOMAIN-CONTAINING PROTEIN"/>
    <property type="match status" value="1"/>
</dbReference>
<feature type="region of interest" description="Disordered" evidence="1">
    <location>
        <begin position="34"/>
        <end position="73"/>
    </location>
</feature>
<evidence type="ECO:0000313" key="3">
    <source>
        <dbReference type="Proteomes" id="UP001154078"/>
    </source>
</evidence>
<dbReference type="AlphaFoldDB" id="A0A9P0FGI1"/>
<dbReference type="PANTHER" id="PTHR46601:SF1">
    <property type="entry name" value="ADF-H DOMAIN-CONTAINING PROTEIN"/>
    <property type="match status" value="1"/>
</dbReference>
<evidence type="ECO:0000313" key="2">
    <source>
        <dbReference type="EMBL" id="CAH0552458.1"/>
    </source>
</evidence>
<organism evidence="2 3">
    <name type="scientific">Brassicogethes aeneus</name>
    <name type="common">Rape pollen beetle</name>
    <name type="synonym">Meligethes aeneus</name>
    <dbReference type="NCBI Taxonomy" id="1431903"/>
    <lineage>
        <taxon>Eukaryota</taxon>
        <taxon>Metazoa</taxon>
        <taxon>Ecdysozoa</taxon>
        <taxon>Arthropoda</taxon>
        <taxon>Hexapoda</taxon>
        <taxon>Insecta</taxon>
        <taxon>Pterygota</taxon>
        <taxon>Neoptera</taxon>
        <taxon>Endopterygota</taxon>
        <taxon>Coleoptera</taxon>
        <taxon>Polyphaga</taxon>
        <taxon>Cucujiformia</taxon>
        <taxon>Nitidulidae</taxon>
        <taxon>Meligethinae</taxon>
        <taxon>Brassicogethes</taxon>
    </lineage>
</organism>
<proteinExistence type="predicted"/>
<accession>A0A9P0FGI1</accession>
<keyword evidence="3" id="KW-1185">Reference proteome</keyword>
<dbReference type="OrthoDB" id="7700504at2759"/>